<dbReference type="PROSITE" id="PS51705">
    <property type="entry name" value="G_HFLX"/>
    <property type="match status" value="1"/>
</dbReference>
<comment type="function">
    <text evidence="5">GTPase that associates with the 50S ribosomal subunit and may have a role during protein synthesis or ribosome biogenesis.</text>
</comment>
<dbReference type="CDD" id="cd01878">
    <property type="entry name" value="HflX"/>
    <property type="match status" value="1"/>
</dbReference>
<feature type="binding site" evidence="7">
    <location>
        <position position="301"/>
    </location>
    <ligand>
        <name>Mg(2+)</name>
        <dbReference type="ChEBI" id="CHEBI:18420"/>
    </ligand>
</feature>
<feature type="binding site" evidence="7">
    <location>
        <position position="281"/>
    </location>
    <ligand>
        <name>Mg(2+)</name>
        <dbReference type="ChEBI" id="CHEBI:18420"/>
    </ligand>
</feature>
<evidence type="ECO:0000256" key="3">
    <source>
        <dbReference type="ARBA" id="ARBA00022842"/>
    </source>
</evidence>
<evidence type="ECO:0000256" key="4">
    <source>
        <dbReference type="ARBA" id="ARBA00023134"/>
    </source>
</evidence>
<evidence type="ECO:0000313" key="11">
    <source>
        <dbReference type="Proteomes" id="UP000000442"/>
    </source>
</evidence>
<dbReference type="InterPro" id="IPR027417">
    <property type="entry name" value="P-loop_NTPase"/>
</dbReference>
<dbReference type="EMBL" id="CP001087">
    <property type="protein sequence ID" value="ACN13870.1"/>
    <property type="molecule type" value="Genomic_DNA"/>
</dbReference>
<feature type="binding site" evidence="6">
    <location>
        <begin position="387"/>
        <end position="390"/>
    </location>
    <ligand>
        <name>GTP</name>
        <dbReference type="ChEBI" id="CHEBI:37565"/>
    </ligand>
</feature>
<dbReference type="Pfam" id="PF01926">
    <property type="entry name" value="MMR_HSR1"/>
    <property type="match status" value="1"/>
</dbReference>
<dbReference type="InterPro" id="IPR016496">
    <property type="entry name" value="GTPase_HflX"/>
</dbReference>
<keyword evidence="4 5" id="KW-0342">GTP-binding</keyword>
<dbReference type="NCBIfam" id="TIGR03156">
    <property type="entry name" value="GTP_HflX"/>
    <property type="match status" value="1"/>
</dbReference>
<dbReference type="Pfam" id="PF16360">
    <property type="entry name" value="GTP-bdg_M"/>
    <property type="match status" value="1"/>
</dbReference>
<dbReference type="PANTHER" id="PTHR10229:SF0">
    <property type="entry name" value="GTP-BINDING PROTEIN 6-RELATED"/>
    <property type="match status" value="1"/>
</dbReference>
<dbReference type="SUPFAM" id="SSF52540">
    <property type="entry name" value="P-loop containing nucleoside triphosphate hydrolases"/>
    <property type="match status" value="1"/>
</dbReference>
<feature type="compositionally biased region" description="Gly residues" evidence="8">
    <location>
        <begin position="216"/>
        <end position="226"/>
    </location>
</feature>
<comment type="cofactor">
    <cofactor evidence="7">
        <name>Mg(2+)</name>
        <dbReference type="ChEBI" id="CHEBI:18420"/>
    </cofactor>
</comment>
<dbReference type="Pfam" id="PF13167">
    <property type="entry name" value="GTP-bdg_N"/>
    <property type="match status" value="2"/>
</dbReference>
<dbReference type="Gene3D" id="3.40.50.11060">
    <property type="entry name" value="GTPase HflX, N-terminal domain"/>
    <property type="match status" value="2"/>
</dbReference>
<comment type="similarity">
    <text evidence="5">Belongs to the TRAFAC class OBG-HflX-like GTPase superfamily. HflX GTPase family.</text>
</comment>
<feature type="binding site" evidence="6">
    <location>
        <begin position="274"/>
        <end position="281"/>
    </location>
    <ligand>
        <name>GTP</name>
        <dbReference type="ChEBI" id="CHEBI:37565"/>
    </ligand>
</feature>
<feature type="binding site" evidence="6">
    <location>
        <begin position="321"/>
        <end position="324"/>
    </location>
    <ligand>
        <name>GTP</name>
        <dbReference type="ChEBI" id="CHEBI:37565"/>
    </ligand>
</feature>
<dbReference type="InterPro" id="IPR006073">
    <property type="entry name" value="GTP-bd"/>
</dbReference>
<dbReference type="HAMAP" id="MF_00900">
    <property type="entry name" value="GTPase_HflX"/>
    <property type="match status" value="1"/>
</dbReference>
<evidence type="ECO:0000256" key="8">
    <source>
        <dbReference type="SAM" id="MobiDB-lite"/>
    </source>
</evidence>
<evidence type="ECO:0000259" key="9">
    <source>
        <dbReference type="PROSITE" id="PS51705"/>
    </source>
</evidence>
<dbReference type="eggNOG" id="COG2262">
    <property type="taxonomic scope" value="Bacteria"/>
</dbReference>
<evidence type="ECO:0000256" key="7">
    <source>
        <dbReference type="PIRSR" id="PIRSR006809-2"/>
    </source>
</evidence>
<evidence type="ECO:0000256" key="1">
    <source>
        <dbReference type="ARBA" id="ARBA00022723"/>
    </source>
</evidence>
<feature type="binding site" evidence="6">
    <location>
        <begin position="299"/>
        <end position="303"/>
    </location>
    <ligand>
        <name>GTP</name>
        <dbReference type="ChEBI" id="CHEBI:37565"/>
    </ligand>
</feature>
<dbReference type="GO" id="GO:0043022">
    <property type="term" value="F:ribosome binding"/>
    <property type="evidence" value="ECO:0007669"/>
    <property type="project" value="TreeGrafter"/>
</dbReference>
<feature type="region of interest" description="Disordered" evidence="8">
    <location>
        <begin position="212"/>
        <end position="238"/>
    </location>
</feature>
<evidence type="ECO:0000256" key="2">
    <source>
        <dbReference type="ARBA" id="ARBA00022741"/>
    </source>
</evidence>
<dbReference type="GO" id="GO:0005525">
    <property type="term" value="F:GTP binding"/>
    <property type="evidence" value="ECO:0007669"/>
    <property type="project" value="UniProtKB-UniRule"/>
</dbReference>
<dbReference type="InterPro" id="IPR030394">
    <property type="entry name" value="G_HFLX_dom"/>
</dbReference>
<keyword evidence="1 7" id="KW-0479">Metal-binding</keyword>
<evidence type="ECO:0000256" key="5">
    <source>
        <dbReference type="HAMAP-Rule" id="MF_00900"/>
    </source>
</evidence>
<keyword evidence="10" id="KW-0378">Hydrolase</keyword>
<dbReference type="InterPro" id="IPR032305">
    <property type="entry name" value="GTP-bd_M"/>
</dbReference>
<gene>
    <name evidence="5 10" type="primary">hflX</name>
    <name evidence="10" type="ordered locus">HRM2_07560</name>
</gene>
<comment type="subcellular location">
    <subcellularLocation>
        <location evidence="5">Cytoplasm</location>
    </subcellularLocation>
    <text evidence="5">May associate with membranes.</text>
</comment>
<dbReference type="GO" id="GO:0046872">
    <property type="term" value="F:metal ion binding"/>
    <property type="evidence" value="ECO:0007669"/>
    <property type="project" value="UniProtKB-KW"/>
</dbReference>
<feature type="domain" description="Hflx-type G" evidence="9">
    <location>
        <begin position="268"/>
        <end position="433"/>
    </location>
</feature>
<keyword evidence="3 7" id="KW-0460">Magnesium</keyword>
<dbReference type="KEGG" id="dat:HRM2_07560"/>
<dbReference type="STRING" id="177437.HRM2_07560"/>
<keyword evidence="5" id="KW-0963">Cytoplasm</keyword>
<evidence type="ECO:0000313" key="10">
    <source>
        <dbReference type="EMBL" id="ACN13870.1"/>
    </source>
</evidence>
<dbReference type="GO" id="GO:0003924">
    <property type="term" value="F:GTPase activity"/>
    <property type="evidence" value="ECO:0007669"/>
    <property type="project" value="UniProtKB-UniRule"/>
</dbReference>
<dbReference type="HOGENOM" id="CLU_019597_2_1_7"/>
<comment type="subunit">
    <text evidence="5">Monomer. Associates with the 50S ribosomal subunit.</text>
</comment>
<feature type="binding site" evidence="6">
    <location>
        <begin position="411"/>
        <end position="413"/>
    </location>
    <ligand>
        <name>GTP</name>
        <dbReference type="ChEBI" id="CHEBI:37565"/>
    </ligand>
</feature>
<feature type="region of interest" description="Disordered" evidence="8">
    <location>
        <begin position="108"/>
        <end position="137"/>
    </location>
</feature>
<dbReference type="Gene3D" id="6.10.250.2860">
    <property type="match status" value="1"/>
</dbReference>
<proteinExistence type="inferred from homology"/>
<dbReference type="PANTHER" id="PTHR10229">
    <property type="entry name" value="GTP-BINDING PROTEIN HFLX"/>
    <property type="match status" value="1"/>
</dbReference>
<dbReference type="Gene3D" id="3.40.50.300">
    <property type="entry name" value="P-loop containing nucleotide triphosphate hydrolases"/>
    <property type="match status" value="1"/>
</dbReference>
<reference evidence="10 11" key="1">
    <citation type="journal article" date="2009" name="Environ. Microbiol.">
        <title>Genome sequence of Desulfobacterium autotrophicum HRM2, a marine sulfate reducer oxidizing organic carbon completely to carbon dioxide.</title>
        <authorList>
            <person name="Strittmatter A.W."/>
            <person name="Liesegang H."/>
            <person name="Rabus R."/>
            <person name="Decker I."/>
            <person name="Amann J."/>
            <person name="Andres S."/>
            <person name="Henne A."/>
            <person name="Fricke W.F."/>
            <person name="Martinez-Arias R."/>
            <person name="Bartels D."/>
            <person name="Goesmann A."/>
            <person name="Krause L."/>
            <person name="Puehler A."/>
            <person name="Klenk H.P."/>
            <person name="Richter M."/>
            <person name="Schuler M."/>
            <person name="Gloeckner F.O."/>
            <person name="Meyerdierks A."/>
            <person name="Gottschalk G."/>
            <person name="Amann R."/>
        </authorList>
    </citation>
    <scope>NUCLEOTIDE SEQUENCE [LARGE SCALE GENOMIC DNA]</scope>
    <source>
        <strain evidence="11">ATCC 43914 / DSM 3382 / HRM2</strain>
    </source>
</reference>
<dbReference type="InterPro" id="IPR042108">
    <property type="entry name" value="GTPase_HflX_N_sf"/>
</dbReference>
<dbReference type="InterPro" id="IPR025121">
    <property type="entry name" value="GTPase_HflX_N"/>
</dbReference>
<sequence length="486" mass="54038">MDSNGTIKTTFLIKYGWSSKKMIEQSNDEREKKTAVLFSVQTYGVSDEENDSSLLELGRLVKTMGLEVVATLTQRRPKPETSTLLGAGKLKELADYTGGTGIVEGFSRKSEDETRDDMDEAYPSGSPTGIYENRSNDDPMAKNSVHANVVIYDGEITTKQLQNLEKATGVEVLDRTGVILEIFSRHAKSREALIQVEIAKLTYLAPRLRASHMGGDRQGGGIGSKGAGETSHELDKRRIRDRISELKSRLVSIRDEQTRRRSRRRENFQVALVGYTNAGKSSLMRKLTGSDVLVEDKLFATLDTRVKALQPEAYPPILISDTVGFIKKLPHDLVASFQSTLDEALAASLLLFTVDASDPAFRSQLTVTQSVLKEIGGEKIPGLLILNKIDKLTTGALEVLRHEFPHGIFISAHNPKDVALLRKKILQHFQENMIETTMVIPYDKGHILGQLRTKAGIIQESYDETGTEVKFKTSQETLTWLEKQMA</sequence>
<dbReference type="PIRSF" id="PIRSF006809">
    <property type="entry name" value="GTP-binding_hflX_prd"/>
    <property type="match status" value="1"/>
</dbReference>
<accession>C0QJL7</accession>
<dbReference type="GO" id="GO:0005737">
    <property type="term" value="C:cytoplasm"/>
    <property type="evidence" value="ECO:0007669"/>
    <property type="project" value="UniProtKB-SubCell"/>
</dbReference>
<keyword evidence="11" id="KW-1185">Reference proteome</keyword>
<name>C0QJL7_DESAH</name>
<dbReference type="AlphaFoldDB" id="C0QJL7"/>
<organism evidence="10 11">
    <name type="scientific">Desulforapulum autotrophicum (strain ATCC 43914 / DSM 3382 / VKM B-1955 / HRM2)</name>
    <name type="common">Desulfobacterium autotrophicum</name>
    <dbReference type="NCBI Taxonomy" id="177437"/>
    <lineage>
        <taxon>Bacteria</taxon>
        <taxon>Pseudomonadati</taxon>
        <taxon>Thermodesulfobacteriota</taxon>
        <taxon>Desulfobacteria</taxon>
        <taxon>Desulfobacterales</taxon>
        <taxon>Desulfobacteraceae</taxon>
        <taxon>Desulforapulum</taxon>
    </lineage>
</organism>
<protein>
    <recommendedName>
        <fullName evidence="5">GTPase HflX</fullName>
    </recommendedName>
    <alternativeName>
        <fullName evidence="5">GTP-binding protein HflX</fullName>
    </alternativeName>
</protein>
<evidence type="ECO:0000256" key="6">
    <source>
        <dbReference type="PIRSR" id="PIRSR006809-1"/>
    </source>
</evidence>
<keyword evidence="2 5" id="KW-0547">Nucleotide-binding</keyword>
<dbReference type="Proteomes" id="UP000000442">
    <property type="component" value="Chromosome"/>
</dbReference>